<name>A0A7G9A0X6_9CAUD</name>
<organism evidence="1 2">
    <name type="scientific">Microbacterium phage ClearAsMud</name>
    <dbReference type="NCBI Taxonomy" id="2743404"/>
    <lineage>
        <taxon>Viruses</taxon>
        <taxon>Duplodnaviria</taxon>
        <taxon>Heunggongvirae</taxon>
        <taxon>Uroviricota</taxon>
        <taxon>Caudoviricetes</taxon>
        <taxon>Hodgkinviridae</taxon>
        <taxon>Quhwahvirus</taxon>
        <taxon>Quhwahvirus clearasmud</taxon>
    </lineage>
</organism>
<evidence type="ECO:0000313" key="2">
    <source>
        <dbReference type="Proteomes" id="UP000516171"/>
    </source>
</evidence>
<dbReference type="KEGG" id="vg:80005287"/>
<sequence length="84" mass="9107">MARPLLPDLPVWIADAIEARATATGMSFDEALLASIDVKVVDPLAETLGWAVARGIPAKVVARRTNYARSTVEAAATRYKRRGR</sequence>
<dbReference type="EMBL" id="MT657336">
    <property type="protein sequence ID" value="QNL30265.1"/>
    <property type="molecule type" value="Genomic_DNA"/>
</dbReference>
<dbReference type="GeneID" id="80005287"/>
<gene>
    <name evidence="1" type="primary">55</name>
    <name evidence="1" type="ORF">SEA_CLEARASMUD_55</name>
</gene>
<proteinExistence type="predicted"/>
<dbReference type="RefSeq" id="YP_010751617.1">
    <property type="nucleotide sequence ID" value="NC_073371.1"/>
</dbReference>
<dbReference type="Proteomes" id="UP000516171">
    <property type="component" value="Segment"/>
</dbReference>
<keyword evidence="2" id="KW-1185">Reference proteome</keyword>
<reference evidence="1 2" key="1">
    <citation type="submission" date="2020-06" db="EMBL/GenBank/DDBJ databases">
        <authorList>
            <person name="Reeves M.E."/>
            <person name="Acevedo M.A."/>
            <person name="Bass K.M."/>
            <person name="Chau E.N."/>
            <person name="Ching B.P."/>
            <person name="Enriquez E.M."/>
            <person name="Evans S.M."/>
            <person name="Lin H.X."/>
            <person name="Mamora K.A."/>
            <person name="Pang C.A."/>
            <person name="Ponce U."/>
            <person name="Santos M.J."/>
            <person name="Tafoya C."/>
            <person name="Vaca M.C."/>
            <person name="Van Iderstein W.P."/>
            <person name="Velasco L.A."/>
            <person name="Williams V.E."/>
            <person name="Yonemoto G.T."/>
            <person name="Yonemoto T.K."/>
            <person name="Choi J.D."/>
            <person name="Dean N."/>
            <person name="Diaz A."/>
            <person name="Garlena R.A."/>
            <person name="Russell D.A."/>
            <person name="Pope W.H."/>
            <person name="Jacobs-Sera D."/>
            <person name="Hatfull G.F."/>
        </authorList>
    </citation>
    <scope>NUCLEOTIDE SEQUENCE [LARGE SCALE GENOMIC DNA]</scope>
</reference>
<evidence type="ECO:0008006" key="3">
    <source>
        <dbReference type="Google" id="ProtNLM"/>
    </source>
</evidence>
<evidence type="ECO:0000313" key="1">
    <source>
        <dbReference type="EMBL" id="QNL30265.1"/>
    </source>
</evidence>
<accession>A0A7G9A0X6</accession>
<protein>
    <recommendedName>
        <fullName evidence="3">Helix-turn-helix DNA binding domain protein</fullName>
    </recommendedName>
</protein>